<keyword evidence="1" id="KW-0812">Transmembrane</keyword>
<keyword evidence="1" id="KW-0472">Membrane</keyword>
<accession>Q115F9</accession>
<sequence length="114" mass="12642">MAMDIKKKRLFKLDGFIKLLKFISFGVGVFAIAGIAIYPLIGNKPVDEVKDKTEETTSVLPPANYTIIMGKQENEVVIKFHKQASELHLKNISTKESNCLLNGGRLNCVLATAY</sequence>
<organism evidence="2">
    <name type="scientific">Trichodesmium erythraeum (strain IMS101)</name>
    <dbReference type="NCBI Taxonomy" id="203124"/>
    <lineage>
        <taxon>Bacteria</taxon>
        <taxon>Bacillati</taxon>
        <taxon>Cyanobacteriota</taxon>
        <taxon>Cyanophyceae</taxon>
        <taxon>Oscillatoriophycideae</taxon>
        <taxon>Oscillatoriales</taxon>
        <taxon>Microcoleaceae</taxon>
        <taxon>Trichodesmium</taxon>
    </lineage>
</organism>
<reference evidence="2" key="1">
    <citation type="submission" date="2006-06" db="EMBL/GenBank/DDBJ databases">
        <title>Complete sequence of Trichodesmium erythraeum IMS101.</title>
        <authorList>
            <consortium name="US DOE Joint Genome Institute"/>
            <person name="Copeland A."/>
            <person name="Lucas S."/>
            <person name="Lapidus A."/>
            <person name="Barry K."/>
            <person name="Detter J.C."/>
            <person name="Glavina del Rio T."/>
            <person name="Hammon N."/>
            <person name="Israni S."/>
            <person name="Dalin E."/>
            <person name="Tice H."/>
            <person name="Pitluck S."/>
            <person name="Kiss H."/>
            <person name="Munk A.C."/>
            <person name="Brettin T."/>
            <person name="Bruce D."/>
            <person name="Han C."/>
            <person name="Tapia R."/>
            <person name="Gilna P."/>
            <person name="Schmutz J."/>
            <person name="Larimer F."/>
            <person name="Land M."/>
            <person name="Hauser L."/>
            <person name="Kyrpides N."/>
            <person name="Kim E."/>
            <person name="Richardson P."/>
        </authorList>
    </citation>
    <scope>NUCLEOTIDE SEQUENCE [LARGE SCALE GENOMIC DNA]</scope>
    <source>
        <strain evidence="2">IMS101</strain>
    </source>
</reference>
<dbReference type="RefSeq" id="WP_011611241.1">
    <property type="nucleotide sequence ID" value="NC_008312.1"/>
</dbReference>
<evidence type="ECO:0000313" key="2">
    <source>
        <dbReference type="EMBL" id="ABG50865.1"/>
    </source>
</evidence>
<dbReference type="KEGG" id="ter:Tery_1586"/>
<proteinExistence type="predicted"/>
<protein>
    <submittedName>
        <fullName evidence="2">Uncharacterized protein</fullName>
    </submittedName>
</protein>
<dbReference type="AlphaFoldDB" id="Q115F9"/>
<name>Q115F9_TRIEI</name>
<feature type="transmembrane region" description="Helical" evidence="1">
    <location>
        <begin position="20"/>
        <end position="41"/>
    </location>
</feature>
<evidence type="ECO:0000256" key="1">
    <source>
        <dbReference type="SAM" id="Phobius"/>
    </source>
</evidence>
<dbReference type="EMBL" id="CP000393">
    <property type="protein sequence ID" value="ABG50865.1"/>
    <property type="molecule type" value="Genomic_DNA"/>
</dbReference>
<dbReference type="HOGENOM" id="CLU_129353_0_0_3"/>
<gene>
    <name evidence="2" type="ordered locus">Tery_1586</name>
</gene>
<keyword evidence="1" id="KW-1133">Transmembrane helix</keyword>